<comment type="caution">
    <text evidence="3">The sequence shown here is derived from an EMBL/GenBank/DDBJ whole genome shotgun (WGS) entry which is preliminary data.</text>
</comment>
<sequence>MTIDPEKQTRYWRSRCSYPRPSAGEANDGSGDDSTDESCSPFKRKAQQFKTLVNRAEAEPSWRHRVADWTPPFTQEHDLESPLKRSVTWNPDYAPWNTNRRRASQNSTQTDVSYTTSSSDDSKRPSLLEGTDSDEFLDPRSPYFNFTQQKPTAADHFRLPLDNANNNSPRTFCSLADSLKSPLLSMEALKNREAPNIKQFLELRRSRVLPSPFPGLPVQRLADTSTAVASGGTGKLRKGCFDARLDPRLEASEKRAERLDQLAVWVVAGLVGVWVLLVIANLRLAGYEAALKAIQRK</sequence>
<evidence type="ECO:0000256" key="2">
    <source>
        <dbReference type="SAM" id="Phobius"/>
    </source>
</evidence>
<proteinExistence type="predicted"/>
<keyword evidence="2" id="KW-0812">Transmembrane</keyword>
<reference evidence="3" key="1">
    <citation type="submission" date="2021-06" db="EMBL/GenBank/DDBJ databases">
        <title>Comparative genomics, transcriptomics and evolutionary studies reveal genomic signatures of adaptation to plant cell wall in hemibiotrophic fungi.</title>
        <authorList>
            <consortium name="DOE Joint Genome Institute"/>
            <person name="Baroncelli R."/>
            <person name="Diaz J.F."/>
            <person name="Benocci T."/>
            <person name="Peng M."/>
            <person name="Battaglia E."/>
            <person name="Haridas S."/>
            <person name="Andreopoulos W."/>
            <person name="Labutti K."/>
            <person name="Pangilinan J."/>
            <person name="Floch G.L."/>
            <person name="Makela M.R."/>
            <person name="Henrissat B."/>
            <person name="Grigoriev I.V."/>
            <person name="Crouch J.A."/>
            <person name="De Vries R.P."/>
            <person name="Sukno S.A."/>
            <person name="Thon M.R."/>
        </authorList>
    </citation>
    <scope>NUCLEOTIDE SEQUENCE</scope>
    <source>
        <strain evidence="3">CBS 125086</strain>
    </source>
</reference>
<organism evidence="3 4">
    <name type="scientific">Colletotrichum navitas</name>
    <dbReference type="NCBI Taxonomy" id="681940"/>
    <lineage>
        <taxon>Eukaryota</taxon>
        <taxon>Fungi</taxon>
        <taxon>Dikarya</taxon>
        <taxon>Ascomycota</taxon>
        <taxon>Pezizomycotina</taxon>
        <taxon>Sordariomycetes</taxon>
        <taxon>Hypocreomycetidae</taxon>
        <taxon>Glomerellales</taxon>
        <taxon>Glomerellaceae</taxon>
        <taxon>Colletotrichum</taxon>
        <taxon>Colletotrichum graminicola species complex</taxon>
    </lineage>
</organism>
<dbReference type="Proteomes" id="UP001230504">
    <property type="component" value="Unassembled WGS sequence"/>
</dbReference>
<feature type="compositionally biased region" description="Low complexity" evidence="1">
    <location>
        <begin position="107"/>
        <end position="119"/>
    </location>
</feature>
<gene>
    <name evidence="3" type="ORF">LY79DRAFT_504196</name>
</gene>
<keyword evidence="2" id="KW-0472">Membrane</keyword>
<protein>
    <submittedName>
        <fullName evidence="3">Uncharacterized protein</fullName>
    </submittedName>
</protein>
<dbReference type="GeneID" id="85437730"/>
<keyword evidence="2" id="KW-1133">Transmembrane helix</keyword>
<evidence type="ECO:0000256" key="1">
    <source>
        <dbReference type="SAM" id="MobiDB-lite"/>
    </source>
</evidence>
<keyword evidence="4" id="KW-1185">Reference proteome</keyword>
<feature type="transmembrane region" description="Helical" evidence="2">
    <location>
        <begin position="262"/>
        <end position="282"/>
    </location>
</feature>
<feature type="region of interest" description="Disordered" evidence="1">
    <location>
        <begin position="1"/>
        <end position="43"/>
    </location>
</feature>
<dbReference type="EMBL" id="JAHLJV010000001">
    <property type="protein sequence ID" value="KAK1600755.1"/>
    <property type="molecule type" value="Genomic_DNA"/>
</dbReference>
<evidence type="ECO:0000313" key="4">
    <source>
        <dbReference type="Proteomes" id="UP001230504"/>
    </source>
</evidence>
<accession>A0AAD8VDM3</accession>
<evidence type="ECO:0000313" key="3">
    <source>
        <dbReference type="EMBL" id="KAK1600755.1"/>
    </source>
</evidence>
<name>A0AAD8VDM3_9PEZI</name>
<dbReference type="AlphaFoldDB" id="A0AAD8VDM3"/>
<feature type="region of interest" description="Disordered" evidence="1">
    <location>
        <begin position="86"/>
        <end position="141"/>
    </location>
</feature>
<dbReference type="RefSeq" id="XP_060421251.1">
    <property type="nucleotide sequence ID" value="XM_060553490.1"/>
</dbReference>